<proteinExistence type="inferred from homology"/>
<dbReference type="PANTHER" id="PTHR47756">
    <property type="entry name" value="BLL6612 PROTEIN-RELATED"/>
    <property type="match status" value="1"/>
</dbReference>
<dbReference type="Gene3D" id="1.10.1740.10">
    <property type="match status" value="1"/>
</dbReference>
<dbReference type="PROSITE" id="PS01063">
    <property type="entry name" value="SIGMA70_ECF"/>
    <property type="match status" value="1"/>
</dbReference>
<dbReference type="InterPro" id="IPR013325">
    <property type="entry name" value="RNA_pol_sigma_r2"/>
</dbReference>
<dbReference type="Proteomes" id="UP001596306">
    <property type="component" value="Unassembled WGS sequence"/>
</dbReference>
<sequence>MNATVAHRAVEAVWRIESSRLIASLMRMVGDIGFAEELAQDAIVAALEQWPETGVPRKPGAWLTAVAKRRAIDQWRRRERLGESGAAAALVIVDELVADGALARYHLLPSVRADLLAKLGRAEEARDEFERAATLTGNERERLLLLNRARAVIDLEYP</sequence>
<dbReference type="InterPro" id="IPR000838">
    <property type="entry name" value="RNA_pol_sigma70_ECF_CS"/>
</dbReference>
<comment type="caution">
    <text evidence="3">The sequence shown here is derived from an EMBL/GenBank/DDBJ whole genome shotgun (WGS) entry which is preliminary data.</text>
</comment>
<name>A0ABW1VEW9_9MICO</name>
<keyword evidence="1" id="KW-0238">DNA-binding</keyword>
<evidence type="ECO:0000259" key="2">
    <source>
        <dbReference type="Pfam" id="PF04542"/>
    </source>
</evidence>
<evidence type="ECO:0000313" key="4">
    <source>
        <dbReference type="Proteomes" id="UP001596306"/>
    </source>
</evidence>
<dbReference type="PANTHER" id="PTHR47756:SF1">
    <property type="entry name" value="BLL0085 PROTEIN"/>
    <property type="match status" value="1"/>
</dbReference>
<keyword evidence="1" id="KW-0731">Sigma factor</keyword>
<keyword evidence="4" id="KW-1185">Reference proteome</keyword>
<dbReference type="Pfam" id="PF04542">
    <property type="entry name" value="Sigma70_r2"/>
    <property type="match status" value="1"/>
</dbReference>
<protein>
    <recommendedName>
        <fullName evidence="1">RNA polymerase sigma factor</fullName>
    </recommendedName>
</protein>
<dbReference type="InterPro" id="IPR007627">
    <property type="entry name" value="RNA_pol_sigma70_r2"/>
</dbReference>
<accession>A0ABW1VEW9</accession>
<keyword evidence="1" id="KW-0805">Transcription regulation</keyword>
<dbReference type="SUPFAM" id="SSF88946">
    <property type="entry name" value="Sigma2 domain of RNA polymerase sigma factors"/>
    <property type="match status" value="1"/>
</dbReference>
<dbReference type="RefSeq" id="WP_386730868.1">
    <property type="nucleotide sequence ID" value="NZ_JBHSTP010000002.1"/>
</dbReference>
<organism evidence="3 4">
    <name type="scientific">Luethyella okanaganae</name>
    <dbReference type="NCBI Taxonomy" id="69372"/>
    <lineage>
        <taxon>Bacteria</taxon>
        <taxon>Bacillati</taxon>
        <taxon>Actinomycetota</taxon>
        <taxon>Actinomycetes</taxon>
        <taxon>Micrococcales</taxon>
        <taxon>Microbacteriaceae</taxon>
        <taxon>Luethyella</taxon>
    </lineage>
</organism>
<gene>
    <name evidence="3" type="ORF">ACFQB0_10025</name>
</gene>
<keyword evidence="1" id="KW-0804">Transcription</keyword>
<evidence type="ECO:0000313" key="3">
    <source>
        <dbReference type="EMBL" id="MFC6356444.1"/>
    </source>
</evidence>
<reference evidence="4" key="1">
    <citation type="journal article" date="2019" name="Int. J. Syst. Evol. Microbiol.">
        <title>The Global Catalogue of Microorganisms (GCM) 10K type strain sequencing project: providing services to taxonomists for standard genome sequencing and annotation.</title>
        <authorList>
            <consortium name="The Broad Institute Genomics Platform"/>
            <consortium name="The Broad Institute Genome Sequencing Center for Infectious Disease"/>
            <person name="Wu L."/>
            <person name="Ma J."/>
        </authorList>
    </citation>
    <scope>NUCLEOTIDE SEQUENCE [LARGE SCALE GENOMIC DNA]</scope>
    <source>
        <strain evidence="4">CCUG 43304</strain>
    </source>
</reference>
<evidence type="ECO:0000256" key="1">
    <source>
        <dbReference type="RuleBase" id="RU000716"/>
    </source>
</evidence>
<dbReference type="EMBL" id="JBHSTP010000002">
    <property type="protein sequence ID" value="MFC6356444.1"/>
    <property type="molecule type" value="Genomic_DNA"/>
</dbReference>
<comment type="similarity">
    <text evidence="1">Belongs to the sigma-70 factor family. ECF subfamily.</text>
</comment>
<feature type="domain" description="RNA polymerase sigma-70 region 2" evidence="2">
    <location>
        <begin position="20"/>
        <end position="80"/>
    </location>
</feature>